<accession>A0AAJ1TNR8</accession>
<name>A0AAJ1TNR8_9HYPH</name>
<evidence type="ECO:0000313" key="2">
    <source>
        <dbReference type="EMBL" id="MDQ0541388.1"/>
    </source>
</evidence>
<evidence type="ECO:0000313" key="3">
    <source>
        <dbReference type="Proteomes" id="UP001223420"/>
    </source>
</evidence>
<feature type="region of interest" description="Disordered" evidence="1">
    <location>
        <begin position="259"/>
        <end position="296"/>
    </location>
</feature>
<sequence>MALDRVTARIRTARYRLALLLSAIAVGLLLPEAAQAQIRVRQADCFLEADGKTYIDGPCEFLTDPRSYGNGGFRLASYENGYLRYGAVVTVTAPGSGMATWTERPGSKPDDGPSDIVRSPGGACWTGSRVRACAWKIGEGRPGFTAPAAPPDPGTARTADCLLEVGGETRIDGPCQFRPDTGRDGGRGFEVRSYVGGKLDMIAQLIRDPKAPLEATGFWNGRSGALRAADPLGGLSPNGPCWENGDVRLCVWQPGQPRGAWNRRAGDRPAEARSAPAPAPPPPAPRDTAEAKDPPPGTFLKLSFMGRCESLVMDGEDLTAICVPAAQNTSVIGSAKAGFIFGTTDGKAMAFMASTKGFVEGGTLHQPIDELVYAERDQSTIKVKGTCEMPNPMGGPVVITCNAQSANSTYAVRFRTDGSKPTLEQSAPK</sequence>
<gene>
    <name evidence="2" type="ORF">QO001_000296</name>
</gene>
<organism evidence="2 3">
    <name type="scientific">Methylobacterium brachiatum</name>
    <dbReference type="NCBI Taxonomy" id="269660"/>
    <lineage>
        <taxon>Bacteria</taxon>
        <taxon>Pseudomonadati</taxon>
        <taxon>Pseudomonadota</taxon>
        <taxon>Alphaproteobacteria</taxon>
        <taxon>Hyphomicrobiales</taxon>
        <taxon>Methylobacteriaceae</taxon>
        <taxon>Methylobacterium</taxon>
    </lineage>
</organism>
<proteinExistence type="predicted"/>
<reference evidence="2" key="1">
    <citation type="submission" date="2023-07" db="EMBL/GenBank/DDBJ databases">
        <title>Genomic Encyclopedia of Type Strains, Phase IV (KMG-IV): sequencing the most valuable type-strain genomes for metagenomic binning, comparative biology and taxonomic classification.</title>
        <authorList>
            <person name="Goeker M."/>
        </authorList>
    </citation>
    <scope>NUCLEOTIDE SEQUENCE</scope>
    <source>
        <strain evidence="2">DSM 19569</strain>
    </source>
</reference>
<dbReference type="EMBL" id="JAUSWL010000001">
    <property type="protein sequence ID" value="MDQ0541388.1"/>
    <property type="molecule type" value="Genomic_DNA"/>
</dbReference>
<comment type="caution">
    <text evidence="2">The sequence shown here is derived from an EMBL/GenBank/DDBJ whole genome shotgun (WGS) entry which is preliminary data.</text>
</comment>
<dbReference type="RefSeq" id="WP_230365037.1">
    <property type="nucleotide sequence ID" value="NZ_JAJALK010000001.1"/>
</dbReference>
<evidence type="ECO:0000256" key="1">
    <source>
        <dbReference type="SAM" id="MobiDB-lite"/>
    </source>
</evidence>
<dbReference type="Proteomes" id="UP001223420">
    <property type="component" value="Unassembled WGS sequence"/>
</dbReference>
<protein>
    <submittedName>
        <fullName evidence="2">Uncharacterized protein</fullName>
    </submittedName>
</protein>
<dbReference type="AlphaFoldDB" id="A0AAJ1TNR8"/>
<feature type="region of interest" description="Disordered" evidence="1">
    <location>
        <begin position="99"/>
        <end position="120"/>
    </location>
</feature>